<sequence>MHQLILIALLIGILSLPKATLPDFIAEVVAVDAGDCVEVLDQSRTRQTVCLLGVLAPEVGQPYGDESRARLNSLVLGREVLIESVRKKAPALLMAKVWVEPADCASCGKTLDVNHAQLLAGMARWNPSHAKLLSAEEGGRYPSAEEEARKRQWGLWSDAENAAP</sequence>
<name>A0A7W2TUH7_9GAMM</name>
<reference evidence="2 3" key="1">
    <citation type="submission" date="2020-07" db="EMBL/GenBank/DDBJ databases">
        <title>Halieaceae bacterium, F7430, whole genome shotgun sequencing project.</title>
        <authorList>
            <person name="Jiang S."/>
            <person name="Liu Z.W."/>
            <person name="Du Z.J."/>
        </authorList>
    </citation>
    <scope>NUCLEOTIDE SEQUENCE [LARGE SCALE GENOMIC DNA]</scope>
    <source>
        <strain evidence="2 3">F7430</strain>
    </source>
</reference>
<feature type="domain" description="TNase-like" evidence="1">
    <location>
        <begin position="22"/>
        <end position="158"/>
    </location>
</feature>
<dbReference type="SMART" id="SM00318">
    <property type="entry name" value="SNc"/>
    <property type="match status" value="1"/>
</dbReference>
<organism evidence="2 3">
    <name type="scientific">Sediminihaliea albiluteola</name>
    <dbReference type="NCBI Taxonomy" id="2758564"/>
    <lineage>
        <taxon>Bacteria</taxon>
        <taxon>Pseudomonadati</taxon>
        <taxon>Pseudomonadota</taxon>
        <taxon>Gammaproteobacteria</taxon>
        <taxon>Cellvibrionales</taxon>
        <taxon>Halieaceae</taxon>
        <taxon>Sediminihaliea</taxon>
    </lineage>
</organism>
<keyword evidence="3" id="KW-1185">Reference proteome</keyword>
<evidence type="ECO:0000259" key="1">
    <source>
        <dbReference type="PROSITE" id="PS50830"/>
    </source>
</evidence>
<dbReference type="AlphaFoldDB" id="A0A7W2TUH7"/>
<accession>A0A7W2TUH7</accession>
<dbReference type="EMBL" id="JACFXU010000013">
    <property type="protein sequence ID" value="MBA6412136.1"/>
    <property type="molecule type" value="Genomic_DNA"/>
</dbReference>
<comment type="caution">
    <text evidence="2">The sequence shown here is derived from an EMBL/GenBank/DDBJ whole genome shotgun (WGS) entry which is preliminary data.</text>
</comment>
<dbReference type="RefSeq" id="WP_182168956.1">
    <property type="nucleotide sequence ID" value="NZ_JACFXU010000013.1"/>
</dbReference>
<dbReference type="SUPFAM" id="SSF50199">
    <property type="entry name" value="Staphylococcal nuclease"/>
    <property type="match status" value="1"/>
</dbReference>
<dbReference type="InterPro" id="IPR035437">
    <property type="entry name" value="SNase_OB-fold_sf"/>
</dbReference>
<evidence type="ECO:0000313" key="3">
    <source>
        <dbReference type="Proteomes" id="UP000539350"/>
    </source>
</evidence>
<gene>
    <name evidence="2" type="ORF">H2508_03330</name>
</gene>
<evidence type="ECO:0000313" key="2">
    <source>
        <dbReference type="EMBL" id="MBA6412136.1"/>
    </source>
</evidence>
<protein>
    <submittedName>
        <fullName evidence="2">Thermonuclease family protein</fullName>
    </submittedName>
</protein>
<proteinExistence type="predicted"/>
<dbReference type="PROSITE" id="PS50830">
    <property type="entry name" value="TNASE_3"/>
    <property type="match status" value="1"/>
</dbReference>
<dbReference type="Pfam" id="PF00565">
    <property type="entry name" value="SNase"/>
    <property type="match status" value="1"/>
</dbReference>
<dbReference type="Proteomes" id="UP000539350">
    <property type="component" value="Unassembled WGS sequence"/>
</dbReference>
<dbReference type="InterPro" id="IPR016071">
    <property type="entry name" value="Staphylococal_nuclease_OB-fold"/>
</dbReference>
<dbReference type="Gene3D" id="2.40.50.90">
    <property type="match status" value="1"/>
</dbReference>